<dbReference type="PANTHER" id="PTHR31470:SF46">
    <property type="entry name" value="ULP1 PROTEASE FAMILY, C-TERMINAL CATALYTIC DOMAIN CONTAINING PROTEIN"/>
    <property type="match status" value="1"/>
</dbReference>
<keyword evidence="3" id="KW-0378">Hydrolase</keyword>
<dbReference type="Gene3D" id="3.40.395.10">
    <property type="entry name" value="Adenoviral Proteinase, Chain A"/>
    <property type="match status" value="1"/>
</dbReference>
<dbReference type="InterPro" id="IPR015410">
    <property type="entry name" value="DUF1985"/>
</dbReference>
<dbReference type="Proteomes" id="UP000224567">
    <property type="component" value="Unassembled WGS sequence"/>
</dbReference>
<evidence type="ECO:0000313" key="6">
    <source>
        <dbReference type="EMBL" id="PHT30032.1"/>
    </source>
</evidence>
<reference evidence="6 7" key="1">
    <citation type="journal article" date="2017" name="Genome Biol.">
        <title>New reference genome sequences of hot pepper reveal the massive evolution of plant disease-resistance genes by retroduplication.</title>
        <authorList>
            <person name="Kim S."/>
            <person name="Park J."/>
            <person name="Yeom S.I."/>
            <person name="Kim Y.M."/>
            <person name="Seo E."/>
            <person name="Kim K.T."/>
            <person name="Kim M.S."/>
            <person name="Lee J.M."/>
            <person name="Cheong K."/>
            <person name="Shin H.S."/>
            <person name="Kim S.B."/>
            <person name="Han K."/>
            <person name="Lee J."/>
            <person name="Park M."/>
            <person name="Lee H.A."/>
            <person name="Lee H.Y."/>
            <person name="Lee Y."/>
            <person name="Oh S."/>
            <person name="Lee J.H."/>
            <person name="Choi E."/>
            <person name="Choi E."/>
            <person name="Lee S.E."/>
            <person name="Jeon J."/>
            <person name="Kim H."/>
            <person name="Choi G."/>
            <person name="Song H."/>
            <person name="Lee J."/>
            <person name="Lee S.C."/>
            <person name="Kwon J.K."/>
            <person name="Lee H.Y."/>
            <person name="Koo N."/>
            <person name="Hong Y."/>
            <person name="Kim R.W."/>
            <person name="Kang W.H."/>
            <person name="Huh J.H."/>
            <person name="Kang B.C."/>
            <person name="Yang T.J."/>
            <person name="Lee Y.H."/>
            <person name="Bennetzen J.L."/>
            <person name="Choi D."/>
        </authorList>
    </citation>
    <scope>NUCLEOTIDE SEQUENCE [LARGE SCALE GENOMIC DNA]</scope>
    <source>
        <strain evidence="7">cv. PBC81</strain>
    </source>
</reference>
<organism evidence="6 7">
    <name type="scientific">Capsicum baccatum</name>
    <name type="common">Peruvian pepper</name>
    <dbReference type="NCBI Taxonomy" id="33114"/>
    <lineage>
        <taxon>Eukaryota</taxon>
        <taxon>Viridiplantae</taxon>
        <taxon>Streptophyta</taxon>
        <taxon>Embryophyta</taxon>
        <taxon>Tracheophyta</taxon>
        <taxon>Spermatophyta</taxon>
        <taxon>Magnoliopsida</taxon>
        <taxon>eudicotyledons</taxon>
        <taxon>Gunneridae</taxon>
        <taxon>Pentapetalae</taxon>
        <taxon>asterids</taxon>
        <taxon>lamiids</taxon>
        <taxon>Solanales</taxon>
        <taxon>Solanaceae</taxon>
        <taxon>Solanoideae</taxon>
        <taxon>Capsiceae</taxon>
        <taxon>Capsicum</taxon>
    </lineage>
</organism>
<dbReference type="PROSITE" id="PS50600">
    <property type="entry name" value="ULP_PROTEASE"/>
    <property type="match status" value="1"/>
</dbReference>
<feature type="region of interest" description="Disordered" evidence="4">
    <location>
        <begin position="437"/>
        <end position="460"/>
    </location>
</feature>
<evidence type="ECO:0000313" key="7">
    <source>
        <dbReference type="Proteomes" id="UP000224567"/>
    </source>
</evidence>
<dbReference type="Pfam" id="PF02902">
    <property type="entry name" value="Peptidase_C48"/>
    <property type="match status" value="1"/>
</dbReference>
<feature type="region of interest" description="Disordered" evidence="4">
    <location>
        <begin position="126"/>
        <end position="171"/>
    </location>
</feature>
<evidence type="ECO:0000256" key="4">
    <source>
        <dbReference type="SAM" id="MobiDB-lite"/>
    </source>
</evidence>
<dbReference type="InterPro" id="IPR003653">
    <property type="entry name" value="Peptidase_C48_C"/>
</dbReference>
<gene>
    <name evidence="6" type="ORF">CQW23_30421</name>
</gene>
<evidence type="ECO:0000256" key="2">
    <source>
        <dbReference type="ARBA" id="ARBA00022670"/>
    </source>
</evidence>
<evidence type="ECO:0000256" key="1">
    <source>
        <dbReference type="ARBA" id="ARBA00005234"/>
    </source>
</evidence>
<keyword evidence="2" id="KW-0645">Protease</keyword>
<dbReference type="GO" id="GO:0006508">
    <property type="term" value="P:proteolysis"/>
    <property type="evidence" value="ECO:0007669"/>
    <property type="project" value="UniProtKB-KW"/>
</dbReference>
<dbReference type="GO" id="GO:0008234">
    <property type="term" value="F:cysteine-type peptidase activity"/>
    <property type="evidence" value="ECO:0007669"/>
    <property type="project" value="InterPro"/>
</dbReference>
<dbReference type="InterPro" id="IPR038765">
    <property type="entry name" value="Papain-like_cys_pep_sf"/>
</dbReference>
<dbReference type="AlphaFoldDB" id="A0A2G2VAL7"/>
<dbReference type="InterPro" id="IPR013103">
    <property type="entry name" value="RVT_2"/>
</dbReference>
<evidence type="ECO:0000259" key="5">
    <source>
        <dbReference type="PROSITE" id="PS50600"/>
    </source>
</evidence>
<dbReference type="Pfam" id="PF09331">
    <property type="entry name" value="DUF1985"/>
    <property type="match status" value="1"/>
</dbReference>
<accession>A0A2G2VAL7</accession>
<feature type="compositionally biased region" description="Polar residues" evidence="4">
    <location>
        <begin position="442"/>
        <end position="457"/>
    </location>
</feature>
<dbReference type="SUPFAM" id="SSF54001">
    <property type="entry name" value="Cysteine proteinases"/>
    <property type="match status" value="1"/>
</dbReference>
<dbReference type="EMBL" id="MLFT02000060">
    <property type="protein sequence ID" value="PHT30032.1"/>
    <property type="molecule type" value="Genomic_DNA"/>
</dbReference>
<feature type="compositionally biased region" description="Basic residues" evidence="4">
    <location>
        <begin position="156"/>
        <end position="167"/>
    </location>
</feature>
<reference evidence="7" key="2">
    <citation type="journal article" date="2017" name="J. Anim. Genet.">
        <title>Multiple reference genome sequences of hot pepper reveal the massive evolution of plant disease resistance genes by retroduplication.</title>
        <authorList>
            <person name="Kim S."/>
            <person name="Park J."/>
            <person name="Yeom S.-I."/>
            <person name="Kim Y.-M."/>
            <person name="Seo E."/>
            <person name="Kim K.-T."/>
            <person name="Kim M.-S."/>
            <person name="Lee J.M."/>
            <person name="Cheong K."/>
            <person name="Shin H.-S."/>
            <person name="Kim S.-B."/>
            <person name="Han K."/>
            <person name="Lee J."/>
            <person name="Park M."/>
            <person name="Lee H.-A."/>
            <person name="Lee H.-Y."/>
            <person name="Lee Y."/>
            <person name="Oh S."/>
            <person name="Lee J.H."/>
            <person name="Choi E."/>
            <person name="Choi E."/>
            <person name="Lee S.E."/>
            <person name="Jeon J."/>
            <person name="Kim H."/>
            <person name="Choi G."/>
            <person name="Song H."/>
            <person name="Lee J."/>
            <person name="Lee S.-C."/>
            <person name="Kwon J.-K."/>
            <person name="Lee H.-Y."/>
            <person name="Koo N."/>
            <person name="Hong Y."/>
            <person name="Kim R.W."/>
            <person name="Kang W.-H."/>
            <person name="Huh J.H."/>
            <person name="Kang B.-C."/>
            <person name="Yang T.-J."/>
            <person name="Lee Y.-H."/>
            <person name="Bennetzen J.L."/>
            <person name="Choi D."/>
        </authorList>
    </citation>
    <scope>NUCLEOTIDE SEQUENCE [LARGE SCALE GENOMIC DNA]</scope>
    <source>
        <strain evidence="7">cv. PBC81</strain>
    </source>
</reference>
<dbReference type="OrthoDB" id="411615at2759"/>
<proteinExistence type="inferred from homology"/>
<keyword evidence="7" id="KW-1185">Reference proteome</keyword>
<feature type="domain" description="Ubiquitin-like protease family profile" evidence="5">
    <location>
        <begin position="566"/>
        <end position="794"/>
    </location>
</feature>
<protein>
    <recommendedName>
        <fullName evidence="5">Ubiquitin-like protease family profile domain-containing protein</fullName>
    </recommendedName>
</protein>
<evidence type="ECO:0000256" key="3">
    <source>
        <dbReference type="ARBA" id="ARBA00022801"/>
    </source>
</evidence>
<comment type="caution">
    <text evidence="6">The sequence shown here is derived from an EMBL/GenBank/DDBJ whole genome shotgun (WGS) entry which is preliminary data.</text>
</comment>
<comment type="similarity">
    <text evidence="1">Belongs to the peptidase C48 family.</text>
</comment>
<dbReference type="Pfam" id="PF07727">
    <property type="entry name" value="RVT_2"/>
    <property type="match status" value="1"/>
</dbReference>
<sequence length="857" mass="98653">MTSSDLSFWKEAVNSEIDSILSNHTWELVDLPPENKPLGSKWICKRKMKADGTIDKYKARLVVKGFKQKEDLDYFDTYLPVTRITSIRMLIVLAAVYDLQIHQMDVKTAFLNRELEEEIYIEQPEGFMDPEKENKNRSKHRNDPVTMKKLTDKAASKSKKSTSKASKKKFDDSGRPRLLKIFTMSIGQISKCLLILEIQQDNKDELHVWVQGEILKFTVLEFAIISGLKCTDNIDHYMYTSSSKSALMSRYFPYNKAAITRSKLITRVQNGNFDNAKDALNLEILFFVHTFMFSQHKEEPISVAHFQIVEDGRYIHFPWGKCIRPKYESFMSGMFTKHSYKNIQPTTDEGSRLDLSFSKDFEICDPTTYASTSDFEKLKRTTVELQQRVGTIAEEFGDFSTIPPWKIFIKDAVDKGEIDVSEIQHHHHVEIDAFLQSHQHKSIPSSSTQPEGTSKSSLGGDEIKNYINKCDVNAVDKDASHEDNFKNQDCSDLQALEDVNLTAKEDVTEVNLKNQNSTDVTDVQDAVDIDKEEKLKYAFDGKETDNHYRVNASGLGYRQLDFVVAYPQSKNWFYLMSERKTCWNDEYLDVIFYHLRKKLKIQLSDNYRYTTTSYFFKTYIEKTHTRYYSVEPAVDLSTQQDYAESIVVAKNEDVIANIIQEFCMPAGLPWYMVGEVYVPINWGKEFHWVLAVIVLKERLIRVYDSLSSKRKKEPPIEIQKLAVMLPTYLSDNGFYDKTEQTDWPSLEAYKGKITQQTDLVNEISFDVDYVQNIPQQASNSLDCGVFVCAYAEILSEGLQVHSCGFDSACQHARYASLLWHYGVEKANEGCTSDYGDPPRPRKSVIEEIKANAIVTLE</sequence>
<dbReference type="PANTHER" id="PTHR31470">
    <property type="entry name" value="CYSTEINE PROTEINASES SUPERFAMILY PROTEIN-RELATED-RELATED"/>
    <property type="match status" value="1"/>
</dbReference>
<name>A0A2G2VAL7_CAPBA</name>